<dbReference type="InterPro" id="IPR054688">
    <property type="entry name" value="CD1247_N"/>
</dbReference>
<evidence type="ECO:0000313" key="2">
    <source>
        <dbReference type="EMBL" id="ADL51666.1"/>
    </source>
</evidence>
<dbReference type="Proteomes" id="UP000002730">
    <property type="component" value="Chromosome"/>
</dbReference>
<keyword evidence="1" id="KW-0175">Coiled coil</keyword>
<dbReference type="OrthoDB" id="2381377at2"/>
<dbReference type="EMBL" id="CP002160">
    <property type="protein sequence ID" value="ADL51666.1"/>
    <property type="molecule type" value="Genomic_DNA"/>
</dbReference>
<feature type="coiled-coil region" evidence="1">
    <location>
        <begin position="33"/>
        <end position="60"/>
    </location>
</feature>
<evidence type="ECO:0000256" key="1">
    <source>
        <dbReference type="SAM" id="Coils"/>
    </source>
</evidence>
<dbReference type="KEGG" id="ccb:Clocel_1922"/>
<accession>D9SLF0</accession>
<protein>
    <submittedName>
        <fullName evidence="2">Uncharacterized protein</fullName>
    </submittedName>
</protein>
<reference evidence="2 3" key="1">
    <citation type="submission" date="2010-08" db="EMBL/GenBank/DDBJ databases">
        <title>Complete sequence of Clostridium cellulovorans 743B.</title>
        <authorList>
            <consortium name="US DOE Joint Genome Institute"/>
            <person name="Lucas S."/>
            <person name="Copeland A."/>
            <person name="Lapidus A."/>
            <person name="Cheng J.-F."/>
            <person name="Bruce D."/>
            <person name="Goodwin L."/>
            <person name="Pitluck S."/>
            <person name="Chertkov O."/>
            <person name="Detter J.C."/>
            <person name="Han C."/>
            <person name="Tapia R."/>
            <person name="Land M."/>
            <person name="Hauser L."/>
            <person name="Chang Y.-J."/>
            <person name="Jeffries C."/>
            <person name="Kyrpides N."/>
            <person name="Ivanova N."/>
            <person name="Mikhailova N."/>
            <person name="Hemme C.L."/>
            <person name="Woyke T."/>
        </authorList>
    </citation>
    <scope>NUCLEOTIDE SEQUENCE [LARGE SCALE GENOMIC DNA]</scope>
    <source>
        <strain evidence="3">ATCC 35296 / DSM 3052 / OCM 3 / 743B</strain>
    </source>
</reference>
<dbReference type="HOGENOM" id="CLU_120403_0_0_9"/>
<sequence>MQYLIEKINKIESHIKESSASSEEITLELIGIIKDMASEIDTLKKSNEELENYINSIDEDLGTMEALFLEEVEDTDYEEICDDDFMEINCDSCKETIYVDKEIYNNRKEFKCPNCGNVIEFAHEI</sequence>
<evidence type="ECO:0000313" key="3">
    <source>
        <dbReference type="Proteomes" id="UP000002730"/>
    </source>
</evidence>
<name>D9SLF0_CLOC7</name>
<dbReference type="NCBIfam" id="TIGR02098">
    <property type="entry name" value="MJ0042_CXXC"/>
    <property type="match status" value="1"/>
</dbReference>
<dbReference type="InterPro" id="IPR011723">
    <property type="entry name" value="Znf/thioredoxin_put"/>
</dbReference>
<dbReference type="AlphaFoldDB" id="D9SLF0"/>
<gene>
    <name evidence="2" type="ordered locus">Clocel_1922</name>
</gene>
<keyword evidence="3" id="KW-1185">Reference proteome</keyword>
<dbReference type="RefSeq" id="WP_010077116.1">
    <property type="nucleotide sequence ID" value="NC_014393.1"/>
</dbReference>
<dbReference type="STRING" id="573061.Clocel_1922"/>
<dbReference type="NCBIfam" id="NF045650">
    <property type="entry name" value="CD1247_Nterm"/>
    <property type="match status" value="1"/>
</dbReference>
<proteinExistence type="predicted"/>
<organism evidence="2 3">
    <name type="scientific">Clostridium cellulovorans (strain ATCC 35296 / DSM 3052 / OCM 3 / 743B)</name>
    <dbReference type="NCBI Taxonomy" id="573061"/>
    <lineage>
        <taxon>Bacteria</taxon>
        <taxon>Bacillati</taxon>
        <taxon>Bacillota</taxon>
        <taxon>Clostridia</taxon>
        <taxon>Eubacteriales</taxon>
        <taxon>Clostridiaceae</taxon>
        <taxon>Clostridium</taxon>
    </lineage>
</organism>
<dbReference type="eggNOG" id="ENOG5032JUP">
    <property type="taxonomic scope" value="Bacteria"/>
</dbReference>